<dbReference type="InterPro" id="IPR009078">
    <property type="entry name" value="Ferritin-like_SF"/>
</dbReference>
<dbReference type="InterPro" id="IPR012347">
    <property type="entry name" value="Ferritin-like"/>
</dbReference>
<gene>
    <name evidence="1" type="ORF">GCM10007301_37990</name>
</gene>
<dbReference type="RefSeq" id="WP_188581510.1">
    <property type="nucleotide sequence ID" value="NZ_BMCT01000006.1"/>
</dbReference>
<dbReference type="Pfam" id="PF05974">
    <property type="entry name" value="DUF892"/>
    <property type="match status" value="1"/>
</dbReference>
<evidence type="ECO:0000313" key="2">
    <source>
        <dbReference type="Proteomes" id="UP000606044"/>
    </source>
</evidence>
<reference evidence="1" key="1">
    <citation type="journal article" date="2014" name="Int. J. Syst. Evol. Microbiol.">
        <title>Complete genome sequence of Corynebacterium casei LMG S-19264T (=DSM 44701T), isolated from a smear-ripened cheese.</title>
        <authorList>
            <consortium name="US DOE Joint Genome Institute (JGI-PGF)"/>
            <person name="Walter F."/>
            <person name="Albersmeier A."/>
            <person name="Kalinowski J."/>
            <person name="Ruckert C."/>
        </authorList>
    </citation>
    <scope>NUCLEOTIDE SEQUENCE</scope>
    <source>
        <strain evidence="1">CCM 7897</strain>
    </source>
</reference>
<dbReference type="PANTHER" id="PTHR30565:SF9">
    <property type="entry name" value="PROTEIN YCIF"/>
    <property type="match status" value="1"/>
</dbReference>
<dbReference type="Proteomes" id="UP000606044">
    <property type="component" value="Unassembled WGS sequence"/>
</dbReference>
<dbReference type="InterPro" id="IPR047114">
    <property type="entry name" value="YciF"/>
</dbReference>
<name>A0A917FG54_9HYPH</name>
<reference evidence="1" key="2">
    <citation type="submission" date="2020-09" db="EMBL/GenBank/DDBJ databases">
        <authorList>
            <person name="Sun Q."/>
            <person name="Sedlacek I."/>
        </authorList>
    </citation>
    <scope>NUCLEOTIDE SEQUENCE</scope>
    <source>
        <strain evidence="1">CCM 7897</strain>
    </source>
</reference>
<comment type="caution">
    <text evidence="1">The sequence shown here is derived from an EMBL/GenBank/DDBJ whole genome shotgun (WGS) entry which is preliminary data.</text>
</comment>
<evidence type="ECO:0000313" key="1">
    <source>
        <dbReference type="EMBL" id="GGF74546.1"/>
    </source>
</evidence>
<proteinExistence type="predicted"/>
<sequence>MGLFSRDIRTMDDLFVHGLRDAYYAEKRILKALPDIIGKASDPELQITLRAHFAETEDHLVRLEEVFRLHGAEAKTVVCHTINGIMDEAEYIVREIADPEVLDAALAVFAQEIEHYAMIRYGTLTSWARRLGRADCARVLQRTLDDAKAADRKLTAIAEAKLNVRAGEDAPHAH</sequence>
<dbReference type="EMBL" id="BMCT01000006">
    <property type="protein sequence ID" value="GGF74546.1"/>
    <property type="molecule type" value="Genomic_DNA"/>
</dbReference>
<protein>
    <submittedName>
        <fullName evidence="1">YciE/YciF family protein</fullName>
    </submittedName>
</protein>
<dbReference type="InterPro" id="IPR010287">
    <property type="entry name" value="DUF892_YciF-like"/>
</dbReference>
<dbReference type="SUPFAM" id="SSF47240">
    <property type="entry name" value="Ferritin-like"/>
    <property type="match status" value="1"/>
</dbReference>
<dbReference type="CDD" id="cd07909">
    <property type="entry name" value="YciF"/>
    <property type="match status" value="1"/>
</dbReference>
<keyword evidence="2" id="KW-1185">Reference proteome</keyword>
<accession>A0A917FG54</accession>
<organism evidence="1 2">
    <name type="scientific">Azorhizobium oxalatiphilum</name>
    <dbReference type="NCBI Taxonomy" id="980631"/>
    <lineage>
        <taxon>Bacteria</taxon>
        <taxon>Pseudomonadati</taxon>
        <taxon>Pseudomonadota</taxon>
        <taxon>Alphaproteobacteria</taxon>
        <taxon>Hyphomicrobiales</taxon>
        <taxon>Xanthobacteraceae</taxon>
        <taxon>Azorhizobium</taxon>
    </lineage>
</organism>
<dbReference type="AlphaFoldDB" id="A0A917FG54"/>
<dbReference type="PANTHER" id="PTHR30565">
    <property type="entry name" value="PROTEIN YCIF"/>
    <property type="match status" value="1"/>
</dbReference>
<dbReference type="Gene3D" id="1.20.1260.10">
    <property type="match status" value="1"/>
</dbReference>